<organism evidence="3 4">
    <name type="scientific">Deefgea chitinilytica</name>
    <dbReference type="NCBI Taxonomy" id="570276"/>
    <lineage>
        <taxon>Bacteria</taxon>
        <taxon>Pseudomonadati</taxon>
        <taxon>Pseudomonadota</taxon>
        <taxon>Betaproteobacteria</taxon>
        <taxon>Neisseriales</taxon>
        <taxon>Chitinibacteraceae</taxon>
        <taxon>Deefgea</taxon>
    </lineage>
</organism>
<name>A0ABS2CBP8_9NEIS</name>
<feature type="domain" description="Ice-binding protein C-terminal" evidence="2">
    <location>
        <begin position="166"/>
        <end position="189"/>
    </location>
</feature>
<dbReference type="EMBL" id="WOFE01000002">
    <property type="protein sequence ID" value="MBM5571075.1"/>
    <property type="molecule type" value="Genomic_DNA"/>
</dbReference>
<keyword evidence="4" id="KW-1185">Reference proteome</keyword>
<dbReference type="NCBIfam" id="TIGR02595">
    <property type="entry name" value="PEP_CTERM"/>
    <property type="match status" value="1"/>
</dbReference>
<protein>
    <submittedName>
        <fullName evidence="3">PEP-CTERM sorting domain-containing protein</fullName>
    </submittedName>
</protein>
<evidence type="ECO:0000313" key="3">
    <source>
        <dbReference type="EMBL" id="MBM5571075.1"/>
    </source>
</evidence>
<comment type="caution">
    <text evidence="3">The sequence shown here is derived from an EMBL/GenBank/DDBJ whole genome shotgun (WGS) entry which is preliminary data.</text>
</comment>
<sequence>MTEMKKTLLALALCASAGASNAAFTTVYSDVTSHWSDNSFVLELNNLPTTGLVNLGFDLNIIGSWDGNNGWGPDRFNVKVNDSLVFSEVFDHFGADTSFHPVAGSVIQQGSGWGTSIYNMSIQPTFQNLLVTGGKLKVEWFANGPIWQGGSDESFAVSNISVAVAPVPEPETYALMGLGLVGLLAARRRKHK</sequence>
<keyword evidence="1" id="KW-0732">Signal</keyword>
<dbReference type="InterPro" id="IPR013424">
    <property type="entry name" value="Ice-binding_C"/>
</dbReference>
<evidence type="ECO:0000256" key="1">
    <source>
        <dbReference type="SAM" id="SignalP"/>
    </source>
</evidence>
<reference evidence="3 4" key="1">
    <citation type="submission" date="2019-11" db="EMBL/GenBank/DDBJ databases">
        <title>Novel Deefgea species.</title>
        <authorList>
            <person name="Han J.-H."/>
        </authorList>
    </citation>
    <scope>NUCLEOTIDE SEQUENCE [LARGE SCALE GENOMIC DNA]</scope>
    <source>
        <strain evidence="3 4">LMG 24817</strain>
    </source>
</reference>
<accession>A0ABS2CBP8</accession>
<feature type="chain" id="PRO_5045088238" evidence="1">
    <location>
        <begin position="23"/>
        <end position="192"/>
    </location>
</feature>
<feature type="signal peptide" evidence="1">
    <location>
        <begin position="1"/>
        <end position="22"/>
    </location>
</feature>
<proteinExistence type="predicted"/>
<gene>
    <name evidence="3" type="ORF">GM173_05705</name>
</gene>
<dbReference type="Pfam" id="PF07589">
    <property type="entry name" value="PEP-CTERM"/>
    <property type="match status" value="1"/>
</dbReference>
<dbReference type="Proteomes" id="UP001195660">
    <property type="component" value="Unassembled WGS sequence"/>
</dbReference>
<evidence type="ECO:0000313" key="4">
    <source>
        <dbReference type="Proteomes" id="UP001195660"/>
    </source>
</evidence>
<evidence type="ECO:0000259" key="2">
    <source>
        <dbReference type="Pfam" id="PF07589"/>
    </source>
</evidence>